<evidence type="ECO:0000256" key="6">
    <source>
        <dbReference type="PROSITE-ProRule" id="PRU10010"/>
    </source>
</evidence>
<keyword evidence="9" id="KW-1185">Reference proteome</keyword>
<dbReference type="GO" id="GO:0051287">
    <property type="term" value="F:NAD binding"/>
    <property type="evidence" value="ECO:0007669"/>
    <property type="project" value="InterPro"/>
</dbReference>
<dbReference type="GO" id="GO:0003942">
    <property type="term" value="F:N-acetyl-gamma-glutamyl-phosphate reductase activity"/>
    <property type="evidence" value="ECO:0007669"/>
    <property type="project" value="UniProtKB-UniRule"/>
</dbReference>
<dbReference type="Pfam" id="PF01118">
    <property type="entry name" value="Semialdhyde_dh"/>
    <property type="match status" value="1"/>
</dbReference>
<gene>
    <name evidence="5 8" type="primary">argC</name>
    <name evidence="8" type="ORF">WB794_11290</name>
</gene>
<evidence type="ECO:0000256" key="2">
    <source>
        <dbReference type="ARBA" id="ARBA00022605"/>
    </source>
</evidence>
<evidence type="ECO:0000256" key="1">
    <source>
        <dbReference type="ARBA" id="ARBA00022571"/>
    </source>
</evidence>
<dbReference type="InterPro" id="IPR036291">
    <property type="entry name" value="NAD(P)-bd_dom_sf"/>
</dbReference>
<dbReference type="Gene3D" id="3.40.50.720">
    <property type="entry name" value="NAD(P)-binding Rossmann-like Domain"/>
    <property type="match status" value="1"/>
</dbReference>
<dbReference type="InterPro" id="IPR050085">
    <property type="entry name" value="AGPR"/>
</dbReference>
<comment type="function">
    <text evidence="5">Catalyzes the NADPH-dependent reduction of N-acetyl-5-glutamyl phosphate to yield N-acetyl-L-glutamate 5-semialdehyde.</text>
</comment>
<dbReference type="Proteomes" id="UP001364472">
    <property type="component" value="Unassembled WGS sequence"/>
</dbReference>
<dbReference type="GO" id="GO:0005737">
    <property type="term" value="C:cytoplasm"/>
    <property type="evidence" value="ECO:0007669"/>
    <property type="project" value="UniProtKB-SubCell"/>
</dbReference>
<dbReference type="EMBL" id="JBBDHC010000017">
    <property type="protein sequence ID" value="MEJ1250255.1"/>
    <property type="molecule type" value="Genomic_DNA"/>
</dbReference>
<dbReference type="GO" id="GO:0070401">
    <property type="term" value="F:NADP+ binding"/>
    <property type="evidence" value="ECO:0007669"/>
    <property type="project" value="InterPro"/>
</dbReference>
<dbReference type="InterPro" id="IPR000706">
    <property type="entry name" value="AGPR_type-1"/>
</dbReference>
<dbReference type="AlphaFoldDB" id="A0AAW9R3D6"/>
<dbReference type="EC" id="1.2.1.38" evidence="5"/>
<dbReference type="RefSeq" id="WP_337335959.1">
    <property type="nucleotide sequence ID" value="NZ_JBBDHC010000017.1"/>
</dbReference>
<comment type="catalytic activity">
    <reaction evidence="5">
        <text>N-acetyl-L-glutamate 5-semialdehyde + phosphate + NADP(+) = N-acetyl-L-glutamyl 5-phosphate + NADPH + H(+)</text>
        <dbReference type="Rhea" id="RHEA:21588"/>
        <dbReference type="ChEBI" id="CHEBI:15378"/>
        <dbReference type="ChEBI" id="CHEBI:29123"/>
        <dbReference type="ChEBI" id="CHEBI:43474"/>
        <dbReference type="ChEBI" id="CHEBI:57783"/>
        <dbReference type="ChEBI" id="CHEBI:57936"/>
        <dbReference type="ChEBI" id="CHEBI:58349"/>
        <dbReference type="EC" id="1.2.1.38"/>
    </reaction>
</comment>
<evidence type="ECO:0000256" key="5">
    <source>
        <dbReference type="HAMAP-Rule" id="MF_00150"/>
    </source>
</evidence>
<dbReference type="HAMAP" id="MF_00150">
    <property type="entry name" value="ArgC_type1"/>
    <property type="match status" value="1"/>
</dbReference>
<dbReference type="PANTHER" id="PTHR32338">
    <property type="entry name" value="N-ACETYL-GAMMA-GLUTAMYL-PHOSPHATE REDUCTASE, CHLOROPLASTIC-RELATED-RELATED"/>
    <property type="match status" value="1"/>
</dbReference>
<evidence type="ECO:0000313" key="8">
    <source>
        <dbReference type="EMBL" id="MEJ1250255.1"/>
    </source>
</evidence>
<keyword evidence="1 5" id="KW-0055">Arginine biosynthesis</keyword>
<comment type="pathway">
    <text evidence="5">Amino-acid biosynthesis; L-arginine biosynthesis; N(2)-acetyl-L-ornithine from L-glutamate: step 3/4.</text>
</comment>
<name>A0AAW9R3D6_9GAMM</name>
<keyword evidence="2 5" id="KW-0028">Amino-acid biosynthesis</keyword>
<dbReference type="CDD" id="cd23936">
    <property type="entry name" value="AGPR_C_ARG5_6_like"/>
    <property type="match status" value="1"/>
</dbReference>
<reference evidence="8 9" key="1">
    <citation type="journal article" date="2016" name="Antonie Van Leeuwenhoek">
        <title>Denitratimonas tolerans gen. nov., sp. nov., a denitrifying bacterium isolated from a bioreactor for tannery wastewater treatment.</title>
        <authorList>
            <person name="Han S.I."/>
            <person name="Kim J.O."/>
            <person name="Lee Y.R."/>
            <person name="Ekpeghere K.I."/>
            <person name="Koh S.C."/>
            <person name="Whang K.S."/>
        </authorList>
    </citation>
    <scope>NUCLEOTIDE SEQUENCE [LARGE SCALE GENOMIC DNA]</scope>
    <source>
        <strain evidence="8 9">KACC 17565</strain>
    </source>
</reference>
<dbReference type="Gene3D" id="3.30.360.10">
    <property type="entry name" value="Dihydrodipicolinate Reductase, domain 2"/>
    <property type="match status" value="1"/>
</dbReference>
<dbReference type="Pfam" id="PF22698">
    <property type="entry name" value="Semialdhyde_dhC_1"/>
    <property type="match status" value="1"/>
</dbReference>
<evidence type="ECO:0000256" key="3">
    <source>
        <dbReference type="ARBA" id="ARBA00022857"/>
    </source>
</evidence>
<comment type="caution">
    <text evidence="8">The sequence shown here is derived from an EMBL/GenBank/DDBJ whole genome shotgun (WGS) entry which is preliminary data.</text>
</comment>
<dbReference type="SMART" id="SM00859">
    <property type="entry name" value="Semialdhyde_dh"/>
    <property type="match status" value="1"/>
</dbReference>
<organism evidence="8 9">
    <name type="scientific">Denitratimonas tolerans</name>
    <dbReference type="NCBI Taxonomy" id="1338420"/>
    <lineage>
        <taxon>Bacteria</taxon>
        <taxon>Pseudomonadati</taxon>
        <taxon>Pseudomonadota</taxon>
        <taxon>Gammaproteobacteria</taxon>
        <taxon>Lysobacterales</taxon>
        <taxon>Lysobacteraceae</taxon>
        <taxon>Denitratimonas</taxon>
    </lineage>
</organism>
<dbReference type="SUPFAM" id="SSF55347">
    <property type="entry name" value="Glyceraldehyde-3-phosphate dehydrogenase-like, C-terminal domain"/>
    <property type="match status" value="1"/>
</dbReference>
<dbReference type="PROSITE" id="PS01224">
    <property type="entry name" value="ARGC"/>
    <property type="match status" value="1"/>
</dbReference>
<evidence type="ECO:0000259" key="7">
    <source>
        <dbReference type="SMART" id="SM00859"/>
    </source>
</evidence>
<keyword evidence="4 5" id="KW-0560">Oxidoreductase</keyword>
<dbReference type="SUPFAM" id="SSF51735">
    <property type="entry name" value="NAD(P)-binding Rossmann-fold domains"/>
    <property type="match status" value="1"/>
</dbReference>
<evidence type="ECO:0000256" key="4">
    <source>
        <dbReference type="ARBA" id="ARBA00023002"/>
    </source>
</evidence>
<proteinExistence type="inferred from homology"/>
<accession>A0AAW9R3D6</accession>
<sequence length="320" mass="34499">MKKTVGIIGARGHTGAELIRLIAGHPGLELVFVSSRELAGERVADHNPDFPGELRYENLDPEATASRGADAVILALPNGKGEPFVEAIRSAAVNGGENSGPVIIDLSADHRFDAAWYYGLPELTRQRYAGQRRISNPGCYATAMQLAIAPLAGELAGPPQCFGVSGYSGAGTTPSDKNDTEKLRDNLMPYALTDHIHEREVTAHLGMPVEFMPHVAPHFRGITMTVNLWLRQPMSREAVRAKYLDFYGSEPLVAIQDDAPWVSRIAGRHGAAIGGFTVSPDRRRVVVVATLDNLLKGAATQAMQNLNRALGFDELTGIEA</sequence>
<dbReference type="NCBIfam" id="TIGR01850">
    <property type="entry name" value="argC"/>
    <property type="match status" value="1"/>
</dbReference>
<comment type="subcellular location">
    <subcellularLocation>
        <location evidence="5">Cytoplasm</location>
    </subcellularLocation>
</comment>
<dbReference type="InterPro" id="IPR023013">
    <property type="entry name" value="AGPR_AS"/>
</dbReference>
<dbReference type="GO" id="GO:0006526">
    <property type="term" value="P:L-arginine biosynthetic process"/>
    <property type="evidence" value="ECO:0007669"/>
    <property type="project" value="UniProtKB-UniRule"/>
</dbReference>
<comment type="similarity">
    <text evidence="5">Belongs to the NAGSA dehydrogenase family. Type 1 subfamily.</text>
</comment>
<keyword evidence="3 5" id="KW-0521">NADP</keyword>
<feature type="domain" description="Semialdehyde dehydrogenase NAD-binding" evidence="7">
    <location>
        <begin position="4"/>
        <end position="131"/>
    </location>
</feature>
<feature type="active site" evidence="5 6">
    <location>
        <position position="139"/>
    </location>
</feature>
<dbReference type="InterPro" id="IPR058924">
    <property type="entry name" value="AGPR_dimerisation_dom"/>
</dbReference>
<evidence type="ECO:0000313" key="9">
    <source>
        <dbReference type="Proteomes" id="UP001364472"/>
    </source>
</evidence>
<dbReference type="CDD" id="cd24149">
    <property type="entry name" value="AGPR_N_ARG5_6_like"/>
    <property type="match status" value="1"/>
</dbReference>
<keyword evidence="5" id="KW-0963">Cytoplasm</keyword>
<protein>
    <recommendedName>
        <fullName evidence="5">N-acetyl-gamma-glutamyl-phosphate reductase</fullName>
        <shortName evidence="5">AGPR</shortName>
        <ecNumber evidence="5">1.2.1.38</ecNumber>
    </recommendedName>
    <alternativeName>
        <fullName evidence="5">N-acetyl-glutamate semialdehyde dehydrogenase</fullName>
        <shortName evidence="5">NAGSA dehydrogenase</shortName>
    </alternativeName>
</protein>
<dbReference type="InterPro" id="IPR000534">
    <property type="entry name" value="Semialdehyde_DH_NAD-bd"/>
</dbReference>
<dbReference type="PANTHER" id="PTHR32338:SF10">
    <property type="entry name" value="N-ACETYL-GAMMA-GLUTAMYL-PHOSPHATE REDUCTASE, CHLOROPLASTIC-RELATED"/>
    <property type="match status" value="1"/>
</dbReference>